<name>A0A844WGH2_9RHOB</name>
<dbReference type="PANTHER" id="PTHR33376">
    <property type="match status" value="1"/>
</dbReference>
<dbReference type="Gene3D" id="3.40.190.170">
    <property type="entry name" value="Bacterial extracellular solute-binding protein, family 7"/>
    <property type="match status" value="1"/>
</dbReference>
<dbReference type="PANTHER" id="PTHR33376:SF4">
    <property type="entry name" value="SIALIC ACID-BINDING PERIPLASMIC PROTEIN SIAP"/>
    <property type="match status" value="1"/>
</dbReference>
<dbReference type="Pfam" id="PF03480">
    <property type="entry name" value="DctP"/>
    <property type="match status" value="1"/>
</dbReference>
<sequence length="330" mass="35697">MKHRTLTRITTLASLTLAAGLTAGISGAVAQTTLTVTHSSPADSHFGVAAIAFKDAIEKETDGGINVVIQRVDNEREAIESTQLGAQECAMGSAGPLGNFIPETRVLDVPFLFDSYAHARGVLDSEIGDELLAKFDARGLKGVAWLENGFRNLTTGSKTVSGPEDMRGMKIRTMENEVHMKAWQAAGVLPTPMAFSELPSALQQGTVDGQENPIPVILSNNLDMMQKHLYLTRHVYSPGILLCNLDFFEGLDDAGRKAVQDGAKAAVVANRTRVEQDETQGIETLRGRGIEVVEITNRDAFRDAMSGANADFEAQFGADLLKRIRDWKAQ</sequence>
<dbReference type="Proteomes" id="UP000443843">
    <property type="component" value="Unassembled WGS sequence"/>
</dbReference>
<keyword evidence="4 6" id="KW-0732">Signal</keyword>
<proteinExistence type="inferred from homology"/>
<keyword evidence="8" id="KW-1185">Reference proteome</keyword>
<dbReference type="EMBL" id="WNXQ01000008">
    <property type="protein sequence ID" value="MWB79129.1"/>
    <property type="molecule type" value="Genomic_DNA"/>
</dbReference>
<keyword evidence="3" id="KW-0813">Transport</keyword>
<feature type="chain" id="PRO_5032821688" evidence="6">
    <location>
        <begin position="31"/>
        <end position="330"/>
    </location>
</feature>
<comment type="similarity">
    <text evidence="2">Belongs to the bacterial solute-binding protein 7 family.</text>
</comment>
<dbReference type="PIRSF" id="PIRSF006470">
    <property type="entry name" value="DctB"/>
    <property type="match status" value="1"/>
</dbReference>
<evidence type="ECO:0000256" key="1">
    <source>
        <dbReference type="ARBA" id="ARBA00004418"/>
    </source>
</evidence>
<dbReference type="InterPro" id="IPR004682">
    <property type="entry name" value="TRAP_DctP"/>
</dbReference>
<evidence type="ECO:0000256" key="3">
    <source>
        <dbReference type="ARBA" id="ARBA00022448"/>
    </source>
</evidence>
<dbReference type="GO" id="GO:0030288">
    <property type="term" value="C:outer membrane-bounded periplasmic space"/>
    <property type="evidence" value="ECO:0007669"/>
    <property type="project" value="InterPro"/>
</dbReference>
<keyword evidence="5" id="KW-0574">Periplasm</keyword>
<gene>
    <name evidence="7" type="ORF">GLS40_13900</name>
</gene>
<dbReference type="RefSeq" id="WP_160383334.1">
    <property type="nucleotide sequence ID" value="NZ_WNXQ01000008.1"/>
</dbReference>
<feature type="signal peptide" evidence="6">
    <location>
        <begin position="1"/>
        <end position="30"/>
    </location>
</feature>
<evidence type="ECO:0000256" key="5">
    <source>
        <dbReference type="ARBA" id="ARBA00022764"/>
    </source>
</evidence>
<accession>A0A844WGH2</accession>
<comment type="subcellular location">
    <subcellularLocation>
        <location evidence="1">Periplasm</location>
    </subcellularLocation>
</comment>
<comment type="caution">
    <text evidence="7">The sequence shown here is derived from an EMBL/GenBank/DDBJ whole genome shotgun (WGS) entry which is preliminary data.</text>
</comment>
<dbReference type="InterPro" id="IPR038404">
    <property type="entry name" value="TRAP_DctP_sf"/>
</dbReference>
<protein>
    <submittedName>
        <fullName evidence="7">DctP family TRAP transporter solute-binding subunit</fullName>
    </submittedName>
</protein>
<dbReference type="InterPro" id="IPR018389">
    <property type="entry name" value="DctP_fam"/>
</dbReference>
<organism evidence="7 8">
    <name type="scientific">Pseudooceanicola pacificus</name>
    <dbReference type="NCBI Taxonomy" id="2676438"/>
    <lineage>
        <taxon>Bacteria</taxon>
        <taxon>Pseudomonadati</taxon>
        <taxon>Pseudomonadota</taxon>
        <taxon>Alphaproteobacteria</taxon>
        <taxon>Rhodobacterales</taxon>
        <taxon>Paracoccaceae</taxon>
        <taxon>Pseudooceanicola</taxon>
    </lineage>
</organism>
<evidence type="ECO:0000313" key="8">
    <source>
        <dbReference type="Proteomes" id="UP000443843"/>
    </source>
</evidence>
<dbReference type="GO" id="GO:0055085">
    <property type="term" value="P:transmembrane transport"/>
    <property type="evidence" value="ECO:0007669"/>
    <property type="project" value="InterPro"/>
</dbReference>
<dbReference type="NCBIfam" id="NF037995">
    <property type="entry name" value="TRAP_S1"/>
    <property type="match status" value="1"/>
</dbReference>
<evidence type="ECO:0000256" key="4">
    <source>
        <dbReference type="ARBA" id="ARBA00022729"/>
    </source>
</evidence>
<dbReference type="AlphaFoldDB" id="A0A844WGH2"/>
<evidence type="ECO:0000313" key="7">
    <source>
        <dbReference type="EMBL" id="MWB79129.1"/>
    </source>
</evidence>
<evidence type="ECO:0000256" key="6">
    <source>
        <dbReference type="SAM" id="SignalP"/>
    </source>
</evidence>
<dbReference type="NCBIfam" id="TIGR00787">
    <property type="entry name" value="dctP"/>
    <property type="match status" value="1"/>
</dbReference>
<reference evidence="7 8" key="1">
    <citation type="submission" date="2019-11" db="EMBL/GenBank/DDBJ databases">
        <title>Pseudooceanicola pacifica sp. nov., isolated from deep-sea sediment of the Pacific Ocean.</title>
        <authorList>
            <person name="Lyu L."/>
        </authorList>
    </citation>
    <scope>NUCLEOTIDE SEQUENCE [LARGE SCALE GENOMIC DNA]</scope>
    <source>
        <strain evidence="7 8">216_PA32_1</strain>
    </source>
</reference>
<evidence type="ECO:0000256" key="2">
    <source>
        <dbReference type="ARBA" id="ARBA00009023"/>
    </source>
</evidence>